<evidence type="ECO:0000313" key="2">
    <source>
        <dbReference type="EMBL" id="NER19016.1"/>
    </source>
</evidence>
<name>A0A6M0CM46_9FLAO</name>
<feature type="signal peptide" evidence="1">
    <location>
        <begin position="1"/>
        <end position="29"/>
    </location>
</feature>
<dbReference type="EMBL" id="JAABOQ010000008">
    <property type="protein sequence ID" value="NER19016.1"/>
    <property type="molecule type" value="Genomic_DNA"/>
</dbReference>
<dbReference type="RefSeq" id="WP_164033697.1">
    <property type="nucleotide sequence ID" value="NZ_JAABOQ010000008.1"/>
</dbReference>
<organism evidence="2 3">
    <name type="scientific">Spongiivirga citrea</name>
    <dbReference type="NCBI Taxonomy" id="1481457"/>
    <lineage>
        <taxon>Bacteria</taxon>
        <taxon>Pseudomonadati</taxon>
        <taxon>Bacteroidota</taxon>
        <taxon>Flavobacteriia</taxon>
        <taxon>Flavobacteriales</taxon>
        <taxon>Flavobacteriaceae</taxon>
        <taxon>Spongiivirga</taxon>
    </lineage>
</organism>
<dbReference type="Proteomes" id="UP000474296">
    <property type="component" value="Unassembled WGS sequence"/>
</dbReference>
<protein>
    <submittedName>
        <fullName evidence="2">Uncharacterized protein</fullName>
    </submittedName>
</protein>
<keyword evidence="3" id="KW-1185">Reference proteome</keyword>
<reference evidence="2 3" key="1">
    <citation type="submission" date="2020-01" db="EMBL/GenBank/DDBJ databases">
        <title>Spongiivirga citrea KCTC 32990T.</title>
        <authorList>
            <person name="Wang G."/>
        </authorList>
    </citation>
    <scope>NUCLEOTIDE SEQUENCE [LARGE SCALE GENOMIC DNA]</scope>
    <source>
        <strain evidence="2 3">KCTC 32990</strain>
    </source>
</reference>
<keyword evidence="1" id="KW-0732">Signal</keyword>
<dbReference type="InterPro" id="IPR029039">
    <property type="entry name" value="Flavoprotein-like_sf"/>
</dbReference>
<dbReference type="AlphaFoldDB" id="A0A6M0CM46"/>
<comment type="caution">
    <text evidence="2">The sequence shown here is derived from an EMBL/GenBank/DDBJ whole genome shotgun (WGS) entry which is preliminary data.</text>
</comment>
<accession>A0A6M0CM46</accession>
<gene>
    <name evidence="2" type="ORF">GWK10_17510</name>
</gene>
<evidence type="ECO:0000256" key="1">
    <source>
        <dbReference type="SAM" id="SignalP"/>
    </source>
</evidence>
<evidence type="ECO:0000313" key="3">
    <source>
        <dbReference type="Proteomes" id="UP000474296"/>
    </source>
</evidence>
<sequence length="165" mass="18972">MKSFAYYKSGFKIVVLLFFLSAFCFHSRAQEIANIVENKKPYKVLLSKQDSDFKNEVVEELELNFDDVNFKVTELSALKDLNVNNWDAIVILHSWEFLNPPRSVKRFIRANTSIKNKIIVLTTSSDGDSKMDEVDAITGESVLVDAYEYAYLITQRLNKVFARAN</sequence>
<feature type="chain" id="PRO_5027013817" evidence="1">
    <location>
        <begin position="30"/>
        <end position="165"/>
    </location>
</feature>
<proteinExistence type="predicted"/>
<dbReference type="Gene3D" id="3.40.50.360">
    <property type="match status" value="1"/>
</dbReference>